<sequence length="222" mass="25547">MFTENFGKIALIAKGAKKSKSKLFSITLPLCYGDYLVFKGKNLYTLSEGRIKSSFQGLLDNLEKLTYSSYLCELIDISMQDEESNKDLYREFVTCLYLLNTDAIDYELLIRSFELKLLKATGYGLCFDNCVFCKKKMNISNFISLSYFGGVCDTCKREHGVYVSKGTYNTLRFINNTPMDKVYRVNVSKEIKDEMFKVTSFIISSSYSKKPKSLEMLNFIKE</sequence>
<dbReference type="HAMAP" id="MF_00201">
    <property type="entry name" value="RecO"/>
    <property type="match status" value="1"/>
</dbReference>
<dbReference type="SUPFAM" id="SSF57863">
    <property type="entry name" value="ArfGap/RecO-like zinc finger"/>
    <property type="match status" value="1"/>
</dbReference>
<gene>
    <name evidence="7" type="primary">recO</name>
    <name evidence="9" type="ORF">SAMN02745163_00117</name>
</gene>
<dbReference type="Pfam" id="PF02565">
    <property type="entry name" value="RecO_C"/>
    <property type="match status" value="1"/>
</dbReference>
<protein>
    <recommendedName>
        <fullName evidence="2 7">DNA repair protein RecO</fullName>
    </recommendedName>
    <alternativeName>
        <fullName evidence="6 7">Recombination protein O</fullName>
    </alternativeName>
</protein>
<dbReference type="GO" id="GO:0043590">
    <property type="term" value="C:bacterial nucleoid"/>
    <property type="evidence" value="ECO:0007669"/>
    <property type="project" value="TreeGrafter"/>
</dbReference>
<dbReference type="PANTHER" id="PTHR33991">
    <property type="entry name" value="DNA REPAIR PROTEIN RECO"/>
    <property type="match status" value="1"/>
</dbReference>
<dbReference type="Gene3D" id="1.20.1440.120">
    <property type="entry name" value="Recombination protein O, C-terminal domain"/>
    <property type="match status" value="1"/>
</dbReference>
<keyword evidence="4 7" id="KW-0233">DNA recombination</keyword>
<keyword evidence="3 7" id="KW-0227">DNA damage</keyword>
<reference evidence="9 10" key="1">
    <citation type="submission" date="2016-11" db="EMBL/GenBank/DDBJ databases">
        <authorList>
            <person name="Jaros S."/>
            <person name="Januszkiewicz K."/>
            <person name="Wedrychowicz H."/>
        </authorList>
    </citation>
    <scope>NUCLEOTIDE SEQUENCE [LARGE SCALE GENOMIC DNA]</scope>
    <source>
        <strain evidence="9 10">DSM 21758</strain>
    </source>
</reference>
<dbReference type="AlphaFoldDB" id="A0A1M6ALL6"/>
<dbReference type="Gene3D" id="2.40.50.140">
    <property type="entry name" value="Nucleic acid-binding proteins"/>
    <property type="match status" value="1"/>
</dbReference>
<comment type="similarity">
    <text evidence="1 7">Belongs to the RecO family.</text>
</comment>
<feature type="domain" description="DNA replication/recombination mediator RecO N-terminal" evidence="8">
    <location>
        <begin position="1"/>
        <end position="55"/>
    </location>
</feature>
<accession>A0A1M6ALL6</accession>
<dbReference type="STRING" id="1121302.SAMN02745163_00117"/>
<evidence type="ECO:0000313" key="10">
    <source>
        <dbReference type="Proteomes" id="UP000184310"/>
    </source>
</evidence>
<dbReference type="NCBIfam" id="TIGR00613">
    <property type="entry name" value="reco"/>
    <property type="match status" value="1"/>
</dbReference>
<evidence type="ECO:0000259" key="8">
    <source>
        <dbReference type="Pfam" id="PF11967"/>
    </source>
</evidence>
<dbReference type="GO" id="GO:0006302">
    <property type="term" value="P:double-strand break repair"/>
    <property type="evidence" value="ECO:0007669"/>
    <property type="project" value="TreeGrafter"/>
</dbReference>
<name>A0A1M6ALL6_9CLOT</name>
<dbReference type="InterPro" id="IPR037278">
    <property type="entry name" value="ARFGAP/RecO"/>
</dbReference>
<evidence type="ECO:0000256" key="1">
    <source>
        <dbReference type="ARBA" id="ARBA00007452"/>
    </source>
</evidence>
<evidence type="ECO:0000256" key="7">
    <source>
        <dbReference type="HAMAP-Rule" id="MF_00201"/>
    </source>
</evidence>
<dbReference type="Pfam" id="PF11967">
    <property type="entry name" value="RecO_N"/>
    <property type="match status" value="1"/>
</dbReference>
<dbReference type="GO" id="GO:0006310">
    <property type="term" value="P:DNA recombination"/>
    <property type="evidence" value="ECO:0007669"/>
    <property type="project" value="UniProtKB-UniRule"/>
</dbReference>
<proteinExistence type="inferred from homology"/>
<evidence type="ECO:0000256" key="6">
    <source>
        <dbReference type="ARBA" id="ARBA00033409"/>
    </source>
</evidence>
<keyword evidence="10" id="KW-1185">Reference proteome</keyword>
<keyword evidence="5 7" id="KW-0234">DNA repair</keyword>
<evidence type="ECO:0000313" key="9">
    <source>
        <dbReference type="EMBL" id="SHI37345.1"/>
    </source>
</evidence>
<evidence type="ECO:0000256" key="5">
    <source>
        <dbReference type="ARBA" id="ARBA00023204"/>
    </source>
</evidence>
<dbReference type="InterPro" id="IPR022572">
    <property type="entry name" value="DNA_rep/recomb_RecO_N"/>
</dbReference>
<dbReference type="PANTHER" id="PTHR33991:SF1">
    <property type="entry name" value="DNA REPAIR PROTEIN RECO"/>
    <property type="match status" value="1"/>
</dbReference>
<comment type="function">
    <text evidence="7">Involved in DNA repair and RecF pathway recombination.</text>
</comment>
<dbReference type="SUPFAM" id="SSF50249">
    <property type="entry name" value="Nucleic acid-binding proteins"/>
    <property type="match status" value="1"/>
</dbReference>
<organism evidence="9 10">
    <name type="scientific">Clostridium cavendishii DSM 21758</name>
    <dbReference type="NCBI Taxonomy" id="1121302"/>
    <lineage>
        <taxon>Bacteria</taxon>
        <taxon>Bacillati</taxon>
        <taxon>Bacillota</taxon>
        <taxon>Clostridia</taxon>
        <taxon>Eubacteriales</taxon>
        <taxon>Clostridiaceae</taxon>
        <taxon>Clostridium</taxon>
    </lineage>
</organism>
<dbReference type="InterPro" id="IPR003717">
    <property type="entry name" value="RecO"/>
</dbReference>
<evidence type="ECO:0000256" key="2">
    <source>
        <dbReference type="ARBA" id="ARBA00021310"/>
    </source>
</evidence>
<dbReference type="InterPro" id="IPR042242">
    <property type="entry name" value="RecO_C"/>
</dbReference>
<evidence type="ECO:0000256" key="3">
    <source>
        <dbReference type="ARBA" id="ARBA00022763"/>
    </source>
</evidence>
<dbReference type="EMBL" id="FQZB01000003">
    <property type="protein sequence ID" value="SHI37345.1"/>
    <property type="molecule type" value="Genomic_DNA"/>
</dbReference>
<evidence type="ECO:0000256" key="4">
    <source>
        <dbReference type="ARBA" id="ARBA00023172"/>
    </source>
</evidence>
<dbReference type="Proteomes" id="UP000184310">
    <property type="component" value="Unassembled WGS sequence"/>
</dbReference>
<dbReference type="InterPro" id="IPR012340">
    <property type="entry name" value="NA-bd_OB-fold"/>
</dbReference>